<evidence type="ECO:0000256" key="2">
    <source>
        <dbReference type="ARBA" id="ARBA00022679"/>
    </source>
</evidence>
<dbReference type="Gene3D" id="2.40.440.10">
    <property type="entry name" value="L,D-transpeptidase catalytic domain-like"/>
    <property type="match status" value="1"/>
</dbReference>
<dbReference type="InterPro" id="IPR050979">
    <property type="entry name" value="LD-transpeptidase"/>
</dbReference>
<dbReference type="Pfam" id="PF03734">
    <property type="entry name" value="YkuD"/>
    <property type="match status" value="1"/>
</dbReference>
<dbReference type="GO" id="GO:0018104">
    <property type="term" value="P:peptidoglycan-protein cross-linking"/>
    <property type="evidence" value="ECO:0007669"/>
    <property type="project" value="TreeGrafter"/>
</dbReference>
<keyword evidence="2" id="KW-0808">Transferase</keyword>
<proteinExistence type="predicted"/>
<dbReference type="InterPro" id="IPR038063">
    <property type="entry name" value="Transpep_catalytic_dom"/>
</dbReference>
<gene>
    <name evidence="9" type="ORF">BG845_01843</name>
</gene>
<evidence type="ECO:0000256" key="4">
    <source>
        <dbReference type="ARBA" id="ARBA00022984"/>
    </source>
</evidence>
<dbReference type="PANTHER" id="PTHR30582:SF33">
    <property type="entry name" value="EXPORTED PROTEIN"/>
    <property type="match status" value="1"/>
</dbReference>
<reference evidence="9 10" key="1">
    <citation type="submission" date="2016-09" db="EMBL/GenBank/DDBJ databases">
        <title>Pseudonocardia autotrophica DSM535, a candidate organism with high potential of specific P450 cytochromes.</title>
        <authorList>
            <person name="Grumaz C."/>
            <person name="Vainshtein Y."/>
            <person name="Kirstahler P."/>
            <person name="Sohn K."/>
        </authorList>
    </citation>
    <scope>NUCLEOTIDE SEQUENCE [LARGE SCALE GENOMIC DNA]</scope>
    <source>
        <strain evidence="9 10">DSM 535</strain>
    </source>
</reference>
<dbReference type="UniPathway" id="UPA00219"/>
<dbReference type="RefSeq" id="WP_085912128.1">
    <property type="nucleotide sequence ID" value="NZ_AP018920.1"/>
</dbReference>
<dbReference type="AlphaFoldDB" id="A0A1Y2N2X1"/>
<keyword evidence="5 6" id="KW-0961">Cell wall biogenesis/degradation</keyword>
<evidence type="ECO:0000313" key="9">
    <source>
        <dbReference type="EMBL" id="OSY41814.1"/>
    </source>
</evidence>
<dbReference type="EMBL" id="MIGB01000007">
    <property type="protein sequence ID" value="OSY41814.1"/>
    <property type="molecule type" value="Genomic_DNA"/>
</dbReference>
<feature type="domain" description="L,D-TPase catalytic" evidence="8">
    <location>
        <begin position="45"/>
        <end position="153"/>
    </location>
</feature>
<organism evidence="9 10">
    <name type="scientific">Pseudonocardia autotrophica</name>
    <name type="common">Amycolata autotrophica</name>
    <name type="synonym">Nocardia autotrophica</name>
    <dbReference type="NCBI Taxonomy" id="2074"/>
    <lineage>
        <taxon>Bacteria</taxon>
        <taxon>Bacillati</taxon>
        <taxon>Actinomycetota</taxon>
        <taxon>Actinomycetes</taxon>
        <taxon>Pseudonocardiales</taxon>
        <taxon>Pseudonocardiaceae</taxon>
        <taxon>Pseudonocardia</taxon>
    </lineage>
</organism>
<dbReference type="GO" id="GO:0016740">
    <property type="term" value="F:transferase activity"/>
    <property type="evidence" value="ECO:0007669"/>
    <property type="project" value="UniProtKB-KW"/>
</dbReference>
<evidence type="ECO:0000259" key="8">
    <source>
        <dbReference type="PROSITE" id="PS52029"/>
    </source>
</evidence>
<feature type="signal peptide" evidence="7">
    <location>
        <begin position="1"/>
        <end position="29"/>
    </location>
</feature>
<evidence type="ECO:0000256" key="1">
    <source>
        <dbReference type="ARBA" id="ARBA00004752"/>
    </source>
</evidence>
<comment type="pathway">
    <text evidence="1 6">Cell wall biogenesis; peptidoglycan biosynthesis.</text>
</comment>
<keyword evidence="7" id="KW-0732">Signal</keyword>
<dbReference type="CDD" id="cd16913">
    <property type="entry name" value="YkuD_like"/>
    <property type="match status" value="1"/>
</dbReference>
<protein>
    <recommendedName>
        <fullName evidence="8">L,D-TPase catalytic domain-containing protein</fullName>
    </recommendedName>
</protein>
<dbReference type="PROSITE" id="PS52029">
    <property type="entry name" value="LD_TPASE"/>
    <property type="match status" value="1"/>
</dbReference>
<accession>A0A1Y2N2X1</accession>
<comment type="caution">
    <text evidence="9">The sequence shown here is derived from an EMBL/GenBank/DDBJ whole genome shotgun (WGS) entry which is preliminary data.</text>
</comment>
<feature type="active site" description="Proton donor/acceptor" evidence="6">
    <location>
        <position position="118"/>
    </location>
</feature>
<sequence>MKHTSRRRALTVAAAALVVGLGAAGTAVALPATDLVEGTPCSATARACVDLATDRAWLIDDGEVSHGPVPISHGGQGTETPTGDFGVQRKARDHRSVEFDGAKMPWSVFFAPGGIAFHEGDQDTSSAGCVRLGRADAVKFFHELDVYDRVEVR</sequence>
<dbReference type="PROSITE" id="PS51318">
    <property type="entry name" value="TAT"/>
    <property type="match status" value="1"/>
</dbReference>
<dbReference type="GO" id="GO:0005576">
    <property type="term" value="C:extracellular region"/>
    <property type="evidence" value="ECO:0007669"/>
    <property type="project" value="TreeGrafter"/>
</dbReference>
<feature type="chain" id="PRO_5012395445" description="L,D-TPase catalytic domain-containing protein" evidence="7">
    <location>
        <begin position="30"/>
        <end position="153"/>
    </location>
</feature>
<dbReference type="InterPro" id="IPR005490">
    <property type="entry name" value="LD_TPept_cat_dom"/>
</dbReference>
<dbReference type="Proteomes" id="UP000194360">
    <property type="component" value="Unassembled WGS sequence"/>
</dbReference>
<dbReference type="InterPro" id="IPR006311">
    <property type="entry name" value="TAT_signal"/>
</dbReference>
<keyword evidence="10" id="KW-1185">Reference proteome</keyword>
<feature type="active site" description="Nucleophile" evidence="6">
    <location>
        <position position="129"/>
    </location>
</feature>
<name>A0A1Y2N2X1_PSEAH</name>
<evidence type="ECO:0000256" key="3">
    <source>
        <dbReference type="ARBA" id="ARBA00022960"/>
    </source>
</evidence>
<evidence type="ECO:0000256" key="7">
    <source>
        <dbReference type="SAM" id="SignalP"/>
    </source>
</evidence>
<evidence type="ECO:0000313" key="10">
    <source>
        <dbReference type="Proteomes" id="UP000194360"/>
    </source>
</evidence>
<dbReference type="GO" id="GO:0071555">
    <property type="term" value="P:cell wall organization"/>
    <property type="evidence" value="ECO:0007669"/>
    <property type="project" value="UniProtKB-UniRule"/>
</dbReference>
<dbReference type="PANTHER" id="PTHR30582">
    <property type="entry name" value="L,D-TRANSPEPTIDASE"/>
    <property type="match status" value="1"/>
</dbReference>
<dbReference type="GO" id="GO:0008360">
    <property type="term" value="P:regulation of cell shape"/>
    <property type="evidence" value="ECO:0007669"/>
    <property type="project" value="UniProtKB-UniRule"/>
</dbReference>
<dbReference type="GO" id="GO:0071972">
    <property type="term" value="F:peptidoglycan L,D-transpeptidase activity"/>
    <property type="evidence" value="ECO:0007669"/>
    <property type="project" value="TreeGrafter"/>
</dbReference>
<keyword evidence="4 6" id="KW-0573">Peptidoglycan synthesis</keyword>
<dbReference type="STRING" id="2074.BG845_01843"/>
<dbReference type="SUPFAM" id="SSF141523">
    <property type="entry name" value="L,D-transpeptidase catalytic domain-like"/>
    <property type="match status" value="1"/>
</dbReference>
<dbReference type="OrthoDB" id="8887048at2"/>
<evidence type="ECO:0000256" key="6">
    <source>
        <dbReference type="PROSITE-ProRule" id="PRU01373"/>
    </source>
</evidence>
<keyword evidence="3 6" id="KW-0133">Cell shape</keyword>
<evidence type="ECO:0000256" key="5">
    <source>
        <dbReference type="ARBA" id="ARBA00023316"/>
    </source>
</evidence>